<accession>A0A1H8UV95</accession>
<dbReference type="RefSeq" id="WP_170864855.1">
    <property type="nucleotide sequence ID" value="NZ_FODV01000012.1"/>
</dbReference>
<gene>
    <name evidence="1" type="ORF">SAMN04487948_112110</name>
</gene>
<dbReference type="EMBL" id="FODV01000012">
    <property type="protein sequence ID" value="SEP06488.1"/>
    <property type="molecule type" value="Genomic_DNA"/>
</dbReference>
<reference evidence="2" key="1">
    <citation type="submission" date="2016-10" db="EMBL/GenBank/DDBJ databases">
        <authorList>
            <person name="Varghese N."/>
            <person name="Submissions S."/>
        </authorList>
    </citation>
    <scope>NUCLEOTIDE SEQUENCE [LARGE SCALE GENOMIC DNA]</scope>
    <source>
        <strain evidence="2">CGMCC 1.10121</strain>
    </source>
</reference>
<name>A0A1H8UV95_9EURY</name>
<evidence type="ECO:0000313" key="1">
    <source>
        <dbReference type="EMBL" id="SEP06488.1"/>
    </source>
</evidence>
<protein>
    <submittedName>
        <fullName evidence="1">Uncharacterized protein</fullName>
    </submittedName>
</protein>
<keyword evidence="2" id="KW-1185">Reference proteome</keyword>
<organism evidence="1 2">
    <name type="scientific">Halogranum amylolyticum</name>
    <dbReference type="NCBI Taxonomy" id="660520"/>
    <lineage>
        <taxon>Archaea</taxon>
        <taxon>Methanobacteriati</taxon>
        <taxon>Methanobacteriota</taxon>
        <taxon>Stenosarchaea group</taxon>
        <taxon>Halobacteria</taxon>
        <taxon>Halobacteriales</taxon>
        <taxon>Haloferacaceae</taxon>
    </lineage>
</organism>
<evidence type="ECO:0000313" key="2">
    <source>
        <dbReference type="Proteomes" id="UP000199126"/>
    </source>
</evidence>
<dbReference type="Proteomes" id="UP000199126">
    <property type="component" value="Unassembled WGS sequence"/>
</dbReference>
<sequence>MTRKFECPGCDNVWLKKSGLLGVRREGYAKVSDRSGMCDRCRYVETF</sequence>
<proteinExistence type="predicted"/>
<dbReference type="AlphaFoldDB" id="A0A1H8UV95"/>